<proteinExistence type="predicted"/>
<feature type="domain" description="EF-hand" evidence="2">
    <location>
        <begin position="1740"/>
        <end position="1775"/>
    </location>
</feature>
<evidence type="ECO:0000313" key="4">
    <source>
        <dbReference type="Proteomes" id="UP001597304"/>
    </source>
</evidence>
<dbReference type="Proteomes" id="UP001597304">
    <property type="component" value="Unassembled WGS sequence"/>
</dbReference>
<dbReference type="InterPro" id="IPR009628">
    <property type="entry name" value="Phage_tape_measure_N"/>
</dbReference>
<gene>
    <name evidence="3" type="ORF">ACFSF0_00575</name>
</gene>
<feature type="coiled-coil region" evidence="1">
    <location>
        <begin position="1509"/>
        <end position="1536"/>
    </location>
</feature>
<keyword evidence="4" id="KW-1185">Reference proteome</keyword>
<protein>
    <submittedName>
        <fullName evidence="3">Phage tail length tape measure family protein</fullName>
    </submittedName>
</protein>
<dbReference type="InterPro" id="IPR002048">
    <property type="entry name" value="EF_hand_dom"/>
</dbReference>
<evidence type="ECO:0000259" key="2">
    <source>
        <dbReference type="PROSITE" id="PS50222"/>
    </source>
</evidence>
<dbReference type="InterPro" id="IPR011992">
    <property type="entry name" value="EF-hand-dom_pair"/>
</dbReference>
<dbReference type="PROSITE" id="PS50222">
    <property type="entry name" value="EF_HAND_2"/>
    <property type="match status" value="1"/>
</dbReference>
<dbReference type="Pfam" id="PF06791">
    <property type="entry name" value="TMP_2"/>
    <property type="match status" value="1"/>
</dbReference>
<dbReference type="Pfam" id="PF13202">
    <property type="entry name" value="EF-hand_5"/>
    <property type="match status" value="1"/>
</dbReference>
<dbReference type="Gene3D" id="1.10.238.10">
    <property type="entry name" value="EF-hand"/>
    <property type="match status" value="1"/>
</dbReference>
<evidence type="ECO:0000313" key="3">
    <source>
        <dbReference type="EMBL" id="MFD1709092.1"/>
    </source>
</evidence>
<keyword evidence="1" id="KW-0175">Coiled coil</keyword>
<feature type="coiled-coil region" evidence="1">
    <location>
        <begin position="1573"/>
        <end position="1600"/>
    </location>
</feature>
<evidence type="ECO:0000256" key="1">
    <source>
        <dbReference type="SAM" id="Coils"/>
    </source>
</evidence>
<sequence length="2021" mass="212780">MADLQSTIAVTADASGVEPGLAPGKKSIMDFATAAEQGGARAAAGLGKLGDSADQAGKRVGAGLDKGAEGVKRTSAGIDQATRSMSRSMERYIAVLEAGGQRNAAYWEALAKQRGIDTSQIDGLLGKMRELEGAQASGVKSMDNMGMSAKATAAAMRGVPAQIQDIIVSLQGGQAPMTVFLQQGSQLSGMFGGMGAAAKAVGTYLLGLVNPFTVVATAAAVVAAAWYQGTKEAEGYQKALVMTGNAAGQTVGNLQAVADAIGATGRSRGAAVDALTEIAAQGIAAGDGLQRFAQVAIDMERATGQAISKTVDQFADLGREPVKASEKLNEQFHYLTAATYEHIRSLEAQGKSTEAARVAQESFANSMASRTGQVIANAGLMERAWNGVTGAAKRAWEVMLNIGKAQTNADKLGGITSELARLQNEQAAGGFASNGGGAAFGRPNPQADSRRAQRIQQLQAEAAALGGVIAGEKANAEAIANRQRVEEAGIAWAKGGDKHLSDKAKMERELAQARELGTKAGKSQAEIEQRLNNIRASYDKKGGGGSKSGVAPGENEVARIRAMIQEEERYTQALQERGAQAAKLTAGEKLVMQIQQQLNTGIKGVARSNKEAALAEAERLVVVEKGRIAEEKRAKAIEDARIANEKLVADTFKTAEGLERQASELDASNAMWGKGKVAVEEYRLAQAQEMLAMAEGSDRFMPEYVDALRRVVEARQHLTEATRDSEYKRLNEGIQDWTRSAREQLALYQDESKYAGLTALERAKITAERQVELKLAREIDKINKSNLNDAQKQALISDATAAAAIEKSAATAKVVNDDWQKTADSINQSLTDALMRGFEDGKGFGKSFVDTLKNMFKTLVLRPIISFIVQPIGNAISGIVSGFLGGGGQGGGMLGDLFGGASNGSSLMNLFTGTGGNWGAISGALGGGMSWANALGSIYANTTGTGISGLLATNGAYGTAAGGMGGAGGLAGIAGGIAMVAIPLIIGAIIENNSRDRTGGAAFATSNWRKDPGTAPGSGTAYDTATNQLPAYQDMVNRMVELGHSQNMSWYEQFKGNERALYAVLQQAEEMARGMSHEFQALPDGKDITEMYGDFYRGQGYADPASMGWWNWKDVDFASVDTRVVEAARQLSVSLVDTLTQTARTLGESGDFRVTTGWANRGKGDIWGAAQIMRDGQQIAGFDRSDYKDTQHYMQAVFGATMDAFRSFDLPQWATNLVDSTQDKINALTGDKVGEEAAALYQQASTELTQTLAAIKMMIDVMPDFKGATQDAVYNIAQALGGLDNLNQLYGGYLQNFYSAEEQANLQRAQVQSQFEQAGLKMPATRAEFRAMVEALDLTTEAGQQAFATLMQLSGGFAQITADGGALLTAAFEGTDQLAGIIRDGLLGNLASQQVGEQMADVVVGGIYNAIAGGFANQITQIMMDGVVTPMLQAAVAGTSVTEAVSQATIDKMVADATAVAQALGQILNNEGFQHAMRAIEGAMLSIAPQITAPQPYYTSYDTRRQQAQAAADAAARAAEQRAQEAQRAADEEARRQQAILTERLGLTKQLLQLEGNTNALRQLELEALDPSNRALQERIWALQDEAEAETRRNEAMKEAQEFLGSFTKSIEEFIFNTRMAQASGFDSYQLAAGKFSAQMALARGGDRDALNGITGYADTLIGSIRAESTSSDEANLRIGRVLGQLGELPKQVSAEQLIVNAVDSMKNTLSGVLIDKFEQLDGNVDGLLTFSELQASGMASDAQIRALIARVDVNGDGMISKTEAVRAQAELTKLGINTVNTSVGGVTTAVGTNTSSTGNWLSNVNSSVSGVNSAVGNVTTGVGGTNSRLDTNNQLSDFIRANTLNLNGIHDASQGIRTNTGTLTGQNVQFNSGGMQMTVRAGSGWGGGGTGFAVGGAFTNGIVNEPTTFRMGLMGEAGPEAIMPLVRLSGGQLGVRALGGGIQDLVAAVAALQVAVEQLRGDQAAQARAMVDLERLSANALSKLLRLAESHDRDGAPAPREAVRVEVESVKPVLQVEVAS</sequence>
<name>A0ABW4KPR8_9BURK</name>
<dbReference type="EMBL" id="JBHUEJ010000002">
    <property type="protein sequence ID" value="MFD1709092.1"/>
    <property type="molecule type" value="Genomic_DNA"/>
</dbReference>
<dbReference type="RefSeq" id="WP_147914163.1">
    <property type="nucleotide sequence ID" value="NZ_JBHUEJ010000002.1"/>
</dbReference>
<dbReference type="SUPFAM" id="SSF47473">
    <property type="entry name" value="EF-hand"/>
    <property type="match status" value="1"/>
</dbReference>
<accession>A0ABW4KPR8</accession>
<reference evidence="4" key="1">
    <citation type="journal article" date="2019" name="Int. J. Syst. Evol. Microbiol.">
        <title>The Global Catalogue of Microorganisms (GCM) 10K type strain sequencing project: providing services to taxonomists for standard genome sequencing and annotation.</title>
        <authorList>
            <consortium name="The Broad Institute Genomics Platform"/>
            <consortium name="The Broad Institute Genome Sequencing Center for Infectious Disease"/>
            <person name="Wu L."/>
            <person name="Ma J."/>
        </authorList>
    </citation>
    <scope>NUCLEOTIDE SEQUENCE [LARGE SCALE GENOMIC DNA]</scope>
    <source>
        <strain evidence="4">LMG 29247</strain>
    </source>
</reference>
<organism evidence="3 4">
    <name type="scientific">Ottowia flava</name>
    <dbReference type="NCBI Taxonomy" id="2675430"/>
    <lineage>
        <taxon>Bacteria</taxon>
        <taxon>Pseudomonadati</taxon>
        <taxon>Pseudomonadota</taxon>
        <taxon>Betaproteobacteria</taxon>
        <taxon>Burkholderiales</taxon>
        <taxon>Comamonadaceae</taxon>
        <taxon>Ottowia</taxon>
    </lineage>
</organism>
<comment type="caution">
    <text evidence="3">The sequence shown here is derived from an EMBL/GenBank/DDBJ whole genome shotgun (WGS) entry which is preliminary data.</text>
</comment>